<feature type="transmembrane region" description="Helical" evidence="8">
    <location>
        <begin position="162"/>
        <end position="179"/>
    </location>
</feature>
<dbReference type="GeneID" id="78275747"/>
<dbReference type="PANTHER" id="PTHR35529">
    <property type="entry name" value="MANGANESE EFFLUX PUMP MNTP-RELATED"/>
    <property type="match status" value="1"/>
</dbReference>
<proteinExistence type="inferred from homology"/>
<dbReference type="PANTHER" id="PTHR35529:SF1">
    <property type="entry name" value="MANGANESE EFFLUX PUMP MNTP-RELATED"/>
    <property type="match status" value="1"/>
</dbReference>
<dbReference type="RefSeq" id="WP_076341622.1">
    <property type="nucleotide sequence ID" value="NZ_CAPDDE010000052.1"/>
</dbReference>
<protein>
    <recommendedName>
        <fullName evidence="8">Putative manganese efflux pump MntP</fullName>
    </recommendedName>
</protein>
<organism evidence="9 10">
    <name type="scientific">Dubosiella newyorkensis</name>
    <dbReference type="NCBI Taxonomy" id="1862672"/>
    <lineage>
        <taxon>Bacteria</taxon>
        <taxon>Bacillati</taxon>
        <taxon>Bacillota</taxon>
        <taxon>Erysipelotrichia</taxon>
        <taxon>Erysipelotrichales</taxon>
        <taxon>Erysipelotrichaceae</taxon>
        <taxon>Dubosiella</taxon>
    </lineage>
</organism>
<keyword evidence="6 8" id="KW-0472">Membrane</keyword>
<keyword evidence="5 8" id="KW-0406">Ion transport</keyword>
<feature type="transmembrane region" description="Helical" evidence="8">
    <location>
        <begin position="71"/>
        <end position="89"/>
    </location>
</feature>
<dbReference type="AlphaFoldDB" id="A0A1U7NM14"/>
<dbReference type="HAMAP" id="MF_01521">
    <property type="entry name" value="MntP_pump"/>
    <property type="match status" value="1"/>
</dbReference>
<dbReference type="EMBL" id="MPKA01000069">
    <property type="protein sequence ID" value="OLU46083.1"/>
    <property type="molecule type" value="Genomic_DNA"/>
</dbReference>
<dbReference type="InterPro" id="IPR003810">
    <property type="entry name" value="Mntp/YtaF"/>
</dbReference>
<keyword evidence="10" id="KW-1185">Reference proteome</keyword>
<evidence type="ECO:0000256" key="6">
    <source>
        <dbReference type="ARBA" id="ARBA00023136"/>
    </source>
</evidence>
<dbReference type="GO" id="GO:0005886">
    <property type="term" value="C:plasma membrane"/>
    <property type="evidence" value="ECO:0007669"/>
    <property type="project" value="UniProtKB-SubCell"/>
</dbReference>
<comment type="similarity">
    <text evidence="8">Belongs to the MntP (TC 9.B.29) family.</text>
</comment>
<evidence type="ECO:0000313" key="9">
    <source>
        <dbReference type="EMBL" id="OLU46083.1"/>
    </source>
</evidence>
<keyword evidence="4 8" id="KW-1133">Transmembrane helix</keyword>
<dbReference type="GO" id="GO:0005384">
    <property type="term" value="F:manganese ion transmembrane transporter activity"/>
    <property type="evidence" value="ECO:0007669"/>
    <property type="project" value="UniProtKB-UniRule"/>
</dbReference>
<accession>A0A1U7NM14</accession>
<keyword evidence="3 8" id="KW-0812">Transmembrane</keyword>
<evidence type="ECO:0000256" key="7">
    <source>
        <dbReference type="ARBA" id="ARBA00023211"/>
    </source>
</evidence>
<reference evidence="9 10" key="1">
    <citation type="submission" date="2016-11" db="EMBL/GenBank/DDBJ databases">
        <title>Description of two novel members of the family Erysipelotrichaceae: Ileibacterium lipovorans gen. nov., sp. nov. and Dubosiella newyorkensis, gen. nov., sp. nov.</title>
        <authorList>
            <person name="Cox L.M."/>
            <person name="Sohn J."/>
            <person name="Tyrrell K.L."/>
            <person name="Citron D.M."/>
            <person name="Lawson P.A."/>
            <person name="Patel N.B."/>
            <person name="Iizumi T."/>
            <person name="Perez-Perez G.I."/>
            <person name="Goldstein E.J."/>
            <person name="Blaser M.J."/>
        </authorList>
    </citation>
    <scope>NUCLEOTIDE SEQUENCE [LARGE SCALE GENOMIC DNA]</scope>
    <source>
        <strain evidence="9 10">NYU-BL-A4</strain>
    </source>
</reference>
<feature type="transmembrane region" description="Helical" evidence="8">
    <location>
        <begin position="101"/>
        <end position="123"/>
    </location>
</feature>
<feature type="transmembrane region" description="Helical" evidence="8">
    <location>
        <begin position="6"/>
        <end position="26"/>
    </location>
</feature>
<sequence>MSWIELFLIALSLSMDAFAVSIAKGLSLKKVTWKQMTWFGAWFGIFQGLMPFLGYCFAQLASGWLEQFDHWIAFILLSMIGGKMIWDSFHEEESIDPEIGWKSMLVLAIATSIDALAVGVSFAFMSVSIFPAITMIGAVTFAFSAIGTKIGSLFGAKYHSKATLCGSIVLVLIGLKILIEGIV</sequence>
<dbReference type="InterPro" id="IPR022929">
    <property type="entry name" value="Put_MntP"/>
</dbReference>
<keyword evidence="7 8" id="KW-0464">Manganese</keyword>
<keyword evidence="1 8" id="KW-0813">Transport</keyword>
<comment type="subcellular location">
    <subcellularLocation>
        <location evidence="8">Cell membrane</location>
        <topology evidence="8">Multi-pass membrane protein</topology>
    </subcellularLocation>
</comment>
<feature type="transmembrane region" description="Helical" evidence="8">
    <location>
        <begin position="129"/>
        <end position="150"/>
    </location>
</feature>
<evidence type="ECO:0000313" key="10">
    <source>
        <dbReference type="Proteomes" id="UP000186705"/>
    </source>
</evidence>
<keyword evidence="2 8" id="KW-1003">Cell membrane</keyword>
<evidence type="ECO:0000256" key="2">
    <source>
        <dbReference type="ARBA" id="ARBA00022475"/>
    </source>
</evidence>
<gene>
    <name evidence="8" type="primary">mntP</name>
    <name evidence="9" type="ORF">BO225_07315</name>
</gene>
<feature type="transmembrane region" description="Helical" evidence="8">
    <location>
        <begin position="38"/>
        <end position="65"/>
    </location>
</feature>
<evidence type="ECO:0000256" key="5">
    <source>
        <dbReference type="ARBA" id="ARBA00023065"/>
    </source>
</evidence>
<evidence type="ECO:0000256" key="8">
    <source>
        <dbReference type="HAMAP-Rule" id="MF_01521"/>
    </source>
</evidence>
<comment type="function">
    <text evidence="8">Probably functions as a manganese efflux pump.</text>
</comment>
<dbReference type="Pfam" id="PF02659">
    <property type="entry name" value="Mntp"/>
    <property type="match status" value="1"/>
</dbReference>
<name>A0A1U7NM14_9FIRM</name>
<comment type="caution">
    <text evidence="9">The sequence shown here is derived from an EMBL/GenBank/DDBJ whole genome shotgun (WGS) entry which is preliminary data.</text>
</comment>
<dbReference type="STRING" id="1862672.BO225_07315"/>
<dbReference type="Proteomes" id="UP000186705">
    <property type="component" value="Unassembled WGS sequence"/>
</dbReference>
<evidence type="ECO:0000256" key="1">
    <source>
        <dbReference type="ARBA" id="ARBA00022448"/>
    </source>
</evidence>
<evidence type="ECO:0000256" key="3">
    <source>
        <dbReference type="ARBA" id="ARBA00022692"/>
    </source>
</evidence>
<dbReference type="OrthoDB" id="9811590at2"/>
<evidence type="ECO:0000256" key="4">
    <source>
        <dbReference type="ARBA" id="ARBA00022989"/>
    </source>
</evidence>